<dbReference type="PANTHER" id="PTHR30055">
    <property type="entry name" value="HTH-TYPE TRANSCRIPTIONAL REGULATOR RUTR"/>
    <property type="match status" value="1"/>
</dbReference>
<name>A0ABY5Y443_9BACT</name>
<evidence type="ECO:0000256" key="1">
    <source>
        <dbReference type="ARBA" id="ARBA00023015"/>
    </source>
</evidence>
<dbReference type="RefSeq" id="WP_334315763.1">
    <property type="nucleotide sequence ID" value="NZ_CP065938.1"/>
</dbReference>
<keyword evidence="2 4" id="KW-0238">DNA-binding</keyword>
<sequence length="239" mass="26816">MKTNQVKTKITDQRKLKGEATREKLVIEAIRLFGQNGYKATNTRALAEAAQCNLGLITFHFGGKQGLYEAAIKRVKMRLIEMLSPSVQNLKNLAETNMAGKDLFEALTHEINALAIKFSGMEQVAGHALLLLQDMNEKNIHSISGYRDVFLPLITNIEILINKATNNINPSRARLSAFMIVNTALGFLRDYPVFYPDTNIDTIKPPSIDTLVELLSHHLVGEFETYFKYGMNTKASEKK</sequence>
<dbReference type="EMBL" id="CP065938">
    <property type="protein sequence ID" value="UWX06162.1"/>
    <property type="molecule type" value="Genomic_DNA"/>
</dbReference>
<gene>
    <name evidence="6" type="ORF">JBF11_02265</name>
</gene>
<dbReference type="PROSITE" id="PS50977">
    <property type="entry name" value="HTH_TETR_2"/>
    <property type="match status" value="1"/>
</dbReference>
<dbReference type="InterPro" id="IPR050109">
    <property type="entry name" value="HTH-type_TetR-like_transc_reg"/>
</dbReference>
<dbReference type="Pfam" id="PF00440">
    <property type="entry name" value="TetR_N"/>
    <property type="match status" value="1"/>
</dbReference>
<evidence type="ECO:0000256" key="2">
    <source>
        <dbReference type="ARBA" id="ARBA00023125"/>
    </source>
</evidence>
<reference evidence="6" key="1">
    <citation type="submission" date="2020-12" db="EMBL/GenBank/DDBJ databases">
        <title>Taurinivorans muris gen. nov., sp. nov., fundamental and realized metabolic niche of a ubiquitous sulfidogenic bacterium in the murine intestine.</title>
        <authorList>
            <person name="Ye H."/>
            <person name="Hanson B.T."/>
            <person name="Loy A."/>
        </authorList>
    </citation>
    <scope>NUCLEOTIDE SEQUENCE</scope>
    <source>
        <strain evidence="6">LT0009</strain>
    </source>
</reference>
<protein>
    <submittedName>
        <fullName evidence="6">TetR/AcrR family transcriptional regulator</fullName>
    </submittedName>
</protein>
<keyword evidence="7" id="KW-1185">Reference proteome</keyword>
<dbReference type="Gene3D" id="1.10.357.10">
    <property type="entry name" value="Tetracycline Repressor, domain 2"/>
    <property type="match status" value="1"/>
</dbReference>
<organism evidence="6 7">
    <name type="scientific">Taurinivorans muris</name>
    <dbReference type="NCBI Taxonomy" id="2787751"/>
    <lineage>
        <taxon>Bacteria</taxon>
        <taxon>Pseudomonadati</taxon>
        <taxon>Thermodesulfobacteriota</taxon>
        <taxon>Desulfovibrionia</taxon>
        <taxon>Desulfovibrionales</taxon>
        <taxon>Desulfovibrionaceae</taxon>
        <taxon>Taurinivorans</taxon>
    </lineage>
</organism>
<keyword evidence="3" id="KW-0804">Transcription</keyword>
<feature type="DNA-binding region" description="H-T-H motif" evidence="4">
    <location>
        <begin position="42"/>
        <end position="61"/>
    </location>
</feature>
<dbReference type="InterPro" id="IPR001647">
    <property type="entry name" value="HTH_TetR"/>
</dbReference>
<evidence type="ECO:0000256" key="4">
    <source>
        <dbReference type="PROSITE-ProRule" id="PRU00335"/>
    </source>
</evidence>
<dbReference type="SUPFAM" id="SSF46689">
    <property type="entry name" value="Homeodomain-like"/>
    <property type="match status" value="1"/>
</dbReference>
<evidence type="ECO:0000313" key="7">
    <source>
        <dbReference type="Proteomes" id="UP001058120"/>
    </source>
</evidence>
<evidence type="ECO:0000259" key="5">
    <source>
        <dbReference type="PROSITE" id="PS50977"/>
    </source>
</evidence>
<evidence type="ECO:0000313" key="6">
    <source>
        <dbReference type="EMBL" id="UWX06162.1"/>
    </source>
</evidence>
<accession>A0ABY5Y443</accession>
<proteinExistence type="predicted"/>
<dbReference type="InterPro" id="IPR009057">
    <property type="entry name" value="Homeodomain-like_sf"/>
</dbReference>
<dbReference type="Proteomes" id="UP001058120">
    <property type="component" value="Chromosome"/>
</dbReference>
<keyword evidence="1" id="KW-0805">Transcription regulation</keyword>
<evidence type="ECO:0000256" key="3">
    <source>
        <dbReference type="ARBA" id="ARBA00023163"/>
    </source>
</evidence>
<dbReference type="PANTHER" id="PTHR30055:SF234">
    <property type="entry name" value="HTH-TYPE TRANSCRIPTIONAL REGULATOR BETI"/>
    <property type="match status" value="1"/>
</dbReference>
<feature type="domain" description="HTH tetR-type" evidence="5">
    <location>
        <begin position="19"/>
        <end position="79"/>
    </location>
</feature>